<evidence type="ECO:0008006" key="4">
    <source>
        <dbReference type="Google" id="ProtNLM"/>
    </source>
</evidence>
<protein>
    <recommendedName>
        <fullName evidence="4">DUF4199 domain-containing protein</fullName>
    </recommendedName>
</protein>
<evidence type="ECO:0000313" key="2">
    <source>
        <dbReference type="EMBL" id="MEK8181250.1"/>
    </source>
</evidence>
<keyword evidence="1" id="KW-0472">Membrane</keyword>
<evidence type="ECO:0000256" key="1">
    <source>
        <dbReference type="SAM" id="Phobius"/>
    </source>
</evidence>
<dbReference type="Proteomes" id="UP001491349">
    <property type="component" value="Unassembled WGS sequence"/>
</dbReference>
<comment type="caution">
    <text evidence="2">The sequence shown here is derived from an EMBL/GenBank/DDBJ whole genome shotgun (WGS) entry which is preliminary data.</text>
</comment>
<keyword evidence="1" id="KW-1133">Transmembrane helix</keyword>
<organism evidence="2 3">
    <name type="scientific">Flavobacterium buctense</name>
    <dbReference type="NCBI Taxonomy" id="1648146"/>
    <lineage>
        <taxon>Bacteria</taxon>
        <taxon>Pseudomonadati</taxon>
        <taxon>Bacteroidota</taxon>
        <taxon>Flavobacteriia</taxon>
        <taxon>Flavobacteriales</taxon>
        <taxon>Flavobacteriaceae</taxon>
        <taxon>Flavobacterium</taxon>
    </lineage>
</organism>
<name>A0ABU9E5G1_9FLAO</name>
<feature type="transmembrane region" description="Helical" evidence="1">
    <location>
        <begin position="37"/>
        <end position="58"/>
    </location>
</feature>
<accession>A0ABU9E5G1</accession>
<sequence length="149" mass="16730">MEKTETKIKILAIYQLLGGLTGFIGTFYLMLKVSSVNSVILLFLGLYGFSIFCGYLLLKKSYIKGLNFSVINQLIQVLSFTICGFAYKFYSGLFLCLGLNLTTDTLITYNAGISTWNFKLNSESLNTELSVNIVALILINVIFNLRKKF</sequence>
<proteinExistence type="predicted"/>
<feature type="transmembrane region" description="Helical" evidence="1">
    <location>
        <begin position="70"/>
        <end position="90"/>
    </location>
</feature>
<feature type="transmembrane region" description="Helical" evidence="1">
    <location>
        <begin position="12"/>
        <end position="31"/>
    </location>
</feature>
<keyword evidence="1" id="KW-0812">Transmembrane</keyword>
<reference evidence="2 3" key="1">
    <citation type="submission" date="2024-04" db="EMBL/GenBank/DDBJ databases">
        <title>draft genome sequnece of Flavobacterium buctense JCM 30750.</title>
        <authorList>
            <person name="Kim D.-U."/>
        </authorList>
    </citation>
    <scope>NUCLEOTIDE SEQUENCE [LARGE SCALE GENOMIC DNA]</scope>
    <source>
        <strain evidence="2 3">JCM 30750</strain>
    </source>
</reference>
<feature type="transmembrane region" description="Helical" evidence="1">
    <location>
        <begin position="129"/>
        <end position="145"/>
    </location>
</feature>
<keyword evidence="3" id="KW-1185">Reference proteome</keyword>
<dbReference type="EMBL" id="JBBPCB010000016">
    <property type="protein sequence ID" value="MEK8181250.1"/>
    <property type="molecule type" value="Genomic_DNA"/>
</dbReference>
<evidence type="ECO:0000313" key="3">
    <source>
        <dbReference type="Proteomes" id="UP001491349"/>
    </source>
</evidence>
<gene>
    <name evidence="2" type="ORF">WMW71_12960</name>
</gene>
<dbReference type="RefSeq" id="WP_187661316.1">
    <property type="nucleotide sequence ID" value="NZ_JACTAB010000019.1"/>
</dbReference>